<dbReference type="InterPro" id="IPR050227">
    <property type="entry name" value="Rab"/>
</dbReference>
<dbReference type="SMART" id="SM00175">
    <property type="entry name" value="RAB"/>
    <property type="match status" value="1"/>
</dbReference>
<dbReference type="PROSITE" id="PS51421">
    <property type="entry name" value="RAS"/>
    <property type="match status" value="1"/>
</dbReference>
<evidence type="ECO:0000256" key="2">
    <source>
        <dbReference type="ARBA" id="ARBA00023134"/>
    </source>
</evidence>
<accession>A0A9J2P8M6</accession>
<dbReference type="InterPro" id="IPR011992">
    <property type="entry name" value="EF-hand-dom_pair"/>
</dbReference>
<dbReference type="CDD" id="cd00154">
    <property type="entry name" value="Rab"/>
    <property type="match status" value="1"/>
</dbReference>
<dbReference type="PRINTS" id="PR00449">
    <property type="entry name" value="RASTRNSFRMNG"/>
</dbReference>
<dbReference type="PROSITE" id="PS50222">
    <property type="entry name" value="EF_HAND_2"/>
    <property type="match status" value="1"/>
</dbReference>
<dbReference type="Pfam" id="PF00071">
    <property type="entry name" value="Ras"/>
    <property type="match status" value="1"/>
</dbReference>
<keyword evidence="2" id="KW-0342">GTP-binding</keyword>
<dbReference type="SMART" id="SM00174">
    <property type="entry name" value="RHO"/>
    <property type="match status" value="1"/>
</dbReference>
<dbReference type="InterPro" id="IPR002048">
    <property type="entry name" value="EF_hand_dom"/>
</dbReference>
<organism evidence="5 6">
    <name type="scientific">Ascaris lumbricoides</name>
    <name type="common">Giant roundworm</name>
    <dbReference type="NCBI Taxonomy" id="6252"/>
    <lineage>
        <taxon>Eukaryota</taxon>
        <taxon>Metazoa</taxon>
        <taxon>Ecdysozoa</taxon>
        <taxon>Nematoda</taxon>
        <taxon>Chromadorea</taxon>
        <taxon>Rhabditida</taxon>
        <taxon>Spirurina</taxon>
        <taxon>Ascaridomorpha</taxon>
        <taxon>Ascaridoidea</taxon>
        <taxon>Ascarididae</taxon>
        <taxon>Ascaris</taxon>
    </lineage>
</organism>
<dbReference type="InterPro" id="IPR001806">
    <property type="entry name" value="Small_GTPase"/>
</dbReference>
<dbReference type="WBParaSite" id="ALUE_0000622701-mRNA-1">
    <property type="protein sequence ID" value="ALUE_0000622701-mRNA-1"/>
    <property type="gene ID" value="ALUE_0000622701"/>
</dbReference>
<keyword evidence="5" id="KW-1185">Reference proteome</keyword>
<dbReference type="Gene3D" id="3.40.50.300">
    <property type="entry name" value="P-loop containing nucleotide triphosphate hydrolases"/>
    <property type="match status" value="1"/>
</dbReference>
<protein>
    <submittedName>
        <fullName evidence="6">EF-hand domain-containing protein</fullName>
    </submittedName>
</protein>
<dbReference type="InterPro" id="IPR005225">
    <property type="entry name" value="Small_GTP-bd"/>
</dbReference>
<dbReference type="AlphaFoldDB" id="A0A9J2P8M6"/>
<evidence type="ECO:0000313" key="6">
    <source>
        <dbReference type="WBParaSite" id="ALUE_0000622701-mRNA-1"/>
    </source>
</evidence>
<dbReference type="NCBIfam" id="TIGR00231">
    <property type="entry name" value="small_GTP"/>
    <property type="match status" value="1"/>
</dbReference>
<sequence>MMMDVLLEEDEGTISPLPGSTDATDQLVTEQARKLFCLCDENGKGFVVKADLKRIEGFIPGMSPSKMESLFDAIDSSKTNFVTESQFVEGIKPILLNPENDANNRSKSSTAIISGSAHNGRDAWISGSESSDSGHQDPPMRKSNAPVQEANYKAAEPDVDACSGVFDKRNSVSNVQDYLPIRSISDAGKCVPVVNDDTEGTAIDPISAFIGSLKDELTTAEIGQKEEKLLSSERNKQAEAQYPFSVENKIIEPPCAEPEMMERRQHLKLDQLDDLHKRETSSQIDLRRSLYHPDVKHSPGSRSLADVIASYNIVPREISSLIVRYILYLLCFQPRPDYLPERIFKVVFVGDSAVGKTCFLHRFCHNRFKPLFNATIGVDFTVKTIRLQNRVVAVQLWDTAGQERFRSITKQYFRKADGVILMYDVTSEQSFLNVRNWIDSVKAGVDENCVMCLVGNKAVYLSSLPSLFTFPSLYLILHGQKLAEEFGMLFFETSAFTGYNVNDCMKAVAMRLQQREDEDLEEALKLDMGVQGKQRSWCCP</sequence>
<dbReference type="Proteomes" id="UP000036681">
    <property type="component" value="Unplaced"/>
</dbReference>
<name>A0A9J2P8M6_ASCLU</name>
<dbReference type="InterPro" id="IPR027417">
    <property type="entry name" value="P-loop_NTPase"/>
</dbReference>
<evidence type="ECO:0000256" key="1">
    <source>
        <dbReference type="ARBA" id="ARBA00022741"/>
    </source>
</evidence>
<keyword evidence="1" id="KW-0547">Nucleotide-binding</keyword>
<dbReference type="GO" id="GO:0003924">
    <property type="term" value="F:GTPase activity"/>
    <property type="evidence" value="ECO:0007669"/>
    <property type="project" value="InterPro"/>
</dbReference>
<feature type="region of interest" description="Disordered" evidence="3">
    <location>
        <begin position="119"/>
        <end position="145"/>
    </location>
</feature>
<dbReference type="PROSITE" id="PS51419">
    <property type="entry name" value="RAB"/>
    <property type="match status" value="1"/>
</dbReference>
<dbReference type="FunFam" id="3.40.50.300:FF:001822">
    <property type="entry name" value="RAB family"/>
    <property type="match status" value="1"/>
</dbReference>
<dbReference type="SMART" id="SM00173">
    <property type="entry name" value="RAS"/>
    <property type="match status" value="1"/>
</dbReference>
<proteinExistence type="predicted"/>
<dbReference type="GO" id="GO:0005525">
    <property type="term" value="F:GTP binding"/>
    <property type="evidence" value="ECO:0007669"/>
    <property type="project" value="UniProtKB-KW"/>
</dbReference>
<feature type="domain" description="EF-hand" evidence="4">
    <location>
        <begin position="62"/>
        <end position="97"/>
    </location>
</feature>
<evidence type="ECO:0000313" key="5">
    <source>
        <dbReference type="Proteomes" id="UP000036681"/>
    </source>
</evidence>
<evidence type="ECO:0000259" key="4">
    <source>
        <dbReference type="PROSITE" id="PS50222"/>
    </source>
</evidence>
<dbReference type="SUPFAM" id="SSF52540">
    <property type="entry name" value="P-loop containing nucleoside triphosphate hydrolases"/>
    <property type="match status" value="1"/>
</dbReference>
<dbReference type="GO" id="GO:0005509">
    <property type="term" value="F:calcium ion binding"/>
    <property type="evidence" value="ECO:0007669"/>
    <property type="project" value="InterPro"/>
</dbReference>
<dbReference type="Gene3D" id="1.10.238.10">
    <property type="entry name" value="EF-hand"/>
    <property type="match status" value="1"/>
</dbReference>
<dbReference type="PANTHER" id="PTHR47977">
    <property type="entry name" value="RAS-RELATED PROTEIN RAB"/>
    <property type="match status" value="1"/>
</dbReference>
<dbReference type="SMART" id="SM00176">
    <property type="entry name" value="RAN"/>
    <property type="match status" value="1"/>
</dbReference>
<evidence type="ECO:0000256" key="3">
    <source>
        <dbReference type="SAM" id="MobiDB-lite"/>
    </source>
</evidence>
<dbReference type="SUPFAM" id="SSF47473">
    <property type="entry name" value="EF-hand"/>
    <property type="match status" value="1"/>
</dbReference>
<reference evidence="6" key="1">
    <citation type="submission" date="2023-03" db="UniProtKB">
        <authorList>
            <consortium name="WormBaseParasite"/>
        </authorList>
    </citation>
    <scope>IDENTIFICATION</scope>
</reference>